<keyword evidence="5" id="KW-1185">Reference proteome</keyword>
<dbReference type="AlphaFoldDB" id="A0AAF0IGD8"/>
<evidence type="ECO:0000256" key="1">
    <source>
        <dbReference type="ARBA" id="ARBA00010883"/>
    </source>
</evidence>
<dbReference type="PANTHER" id="PTHR22775:SF47">
    <property type="entry name" value="MEIOTICALLY UP-REGULATED GENE 122 PROTEIN"/>
    <property type="match status" value="1"/>
</dbReference>
<feature type="region of interest" description="Disordered" evidence="2">
    <location>
        <begin position="579"/>
        <end position="645"/>
    </location>
</feature>
<dbReference type="InterPro" id="IPR003114">
    <property type="entry name" value="Phox_assoc"/>
</dbReference>
<dbReference type="PANTHER" id="PTHR22775">
    <property type="entry name" value="SORTING NEXIN"/>
    <property type="match status" value="1"/>
</dbReference>
<dbReference type="SUPFAM" id="SSF64268">
    <property type="entry name" value="PX domain"/>
    <property type="match status" value="1"/>
</dbReference>
<feature type="domain" description="PXA" evidence="3">
    <location>
        <begin position="1"/>
        <end position="135"/>
    </location>
</feature>
<protein>
    <recommendedName>
        <fullName evidence="3">PXA domain-containing protein</fullName>
    </recommendedName>
</protein>
<organism evidence="4 5">
    <name type="scientific">Emydomyces testavorans</name>
    <dbReference type="NCBI Taxonomy" id="2070801"/>
    <lineage>
        <taxon>Eukaryota</taxon>
        <taxon>Fungi</taxon>
        <taxon>Dikarya</taxon>
        <taxon>Ascomycota</taxon>
        <taxon>Pezizomycotina</taxon>
        <taxon>Eurotiomycetes</taxon>
        <taxon>Eurotiomycetidae</taxon>
        <taxon>Onygenales</taxon>
        <taxon>Nannizziopsiaceae</taxon>
        <taxon>Emydomyces</taxon>
    </lineage>
</organism>
<evidence type="ECO:0000256" key="2">
    <source>
        <dbReference type="SAM" id="MobiDB-lite"/>
    </source>
</evidence>
<gene>
    <name evidence="4" type="ORF">PRK78_001019</name>
</gene>
<evidence type="ECO:0000259" key="3">
    <source>
        <dbReference type="PROSITE" id="PS51207"/>
    </source>
</evidence>
<name>A0AAF0IGD8_9EURO</name>
<dbReference type="Pfam" id="PF02194">
    <property type="entry name" value="PXA"/>
    <property type="match status" value="1"/>
</dbReference>
<dbReference type="FunFam" id="3.30.1520.10:FF:000065">
    <property type="entry name" value="PX domain protein (AFU_orthologue AFUA_2G07450)"/>
    <property type="match status" value="1"/>
</dbReference>
<dbReference type="PROSITE" id="PS51207">
    <property type="entry name" value="PXA"/>
    <property type="match status" value="1"/>
</dbReference>
<dbReference type="InterPro" id="IPR013937">
    <property type="entry name" value="Sorting_nexin_C"/>
</dbReference>
<feature type="compositionally biased region" description="Low complexity" evidence="2">
    <location>
        <begin position="506"/>
        <end position="530"/>
    </location>
</feature>
<evidence type="ECO:0000313" key="5">
    <source>
        <dbReference type="Proteomes" id="UP001219355"/>
    </source>
</evidence>
<evidence type="ECO:0000313" key="4">
    <source>
        <dbReference type="EMBL" id="WEW55588.1"/>
    </source>
</evidence>
<comment type="similarity">
    <text evidence="1">Belongs to the sorting nexin family.</text>
</comment>
<proteinExistence type="inferred from homology"/>
<dbReference type="InterPro" id="IPR001683">
    <property type="entry name" value="PX_dom"/>
</dbReference>
<dbReference type="EMBL" id="CP120627">
    <property type="protein sequence ID" value="WEW55588.1"/>
    <property type="molecule type" value="Genomic_DNA"/>
</dbReference>
<feature type="region of interest" description="Disordered" evidence="2">
    <location>
        <begin position="240"/>
        <end position="272"/>
    </location>
</feature>
<dbReference type="Pfam" id="PF08628">
    <property type="entry name" value="Nexin_C"/>
    <property type="match status" value="1"/>
</dbReference>
<dbReference type="Pfam" id="PF00787">
    <property type="entry name" value="PX"/>
    <property type="match status" value="1"/>
</dbReference>
<feature type="region of interest" description="Disordered" evidence="2">
    <location>
        <begin position="497"/>
        <end position="542"/>
    </location>
</feature>
<accession>A0AAF0IGD8</accession>
<dbReference type="InterPro" id="IPR036871">
    <property type="entry name" value="PX_dom_sf"/>
</dbReference>
<feature type="compositionally biased region" description="Basic and acidic residues" evidence="2">
    <location>
        <begin position="610"/>
        <end position="620"/>
    </location>
</feature>
<dbReference type="Proteomes" id="UP001219355">
    <property type="component" value="Chromosome 1"/>
</dbReference>
<sequence length="832" mass="90495">MYTYLGRKRPAELFLQFVMSSSSIMIVFLSEMSVAVGSANADCASMADIINAYLKEHPESGLGNILSVEQQQKKLNIMADELLKKFLDSKAYDCEPVRIFLREIITGVVFEFTIKTCSAPEYINGWIVHLLEEGEPELMNAIDAGLDALDQVSSTDLEPASTEDLLTSGFPDSRAVTMEVSADGPQRNTVKLPLTRSESAAERSTDDKIMADLRNPKLYSTATPVQGRYEGESPCNGIETSCRTTPSEKPAIPSNSDRRTHSSALEPRNSATVEGMSASLDSIDDCHVSEPSNESPISSQVDPLITATETVTSMPTATRFHNASISILDDGLPGDDGILRTKPPTEYLLQIEPKSSHLTGWMIARKYADFELLHETLRRISVISGVTEFSKQHSELPRWKNRKSRELRELLEKYVQDALHHECLAECEGMKRFLEKSLATGSQSGSGSTKMGFAFRNPAVLETMGKGVLGVISTAPKGVAEGSKAVLGGVSGIFGSSTAGTKRAGGKSSISRSRSGSRRAAASHTRSATAELPNTRVSGTELDGHEDIFQPSPWEPTHIADEASAVHSPSHSPIEVRANSLKETETGSLSSGRISDSNDSVPNILTESVPEEKECIHRSQSDGSILMSRCDPNSNETSTSHSRSQYPELCTTVQEDKTAHSESSTHAALSEEEAIMAVELLFAVVNEIYGLSSAWKLRKRLLHAAKNFLLRPGNPNLEAIRRLIQDSIIEKNTTHEALASYVNVLGESCFPAQKNDEPRTSPTLAERDQEKLRARARSLLITNGMPTALVSCMGTNATGEALGRIFDSLQIESVSRGFVCAVLLQTLKVMVQ</sequence>
<dbReference type="CDD" id="cd06093">
    <property type="entry name" value="PX_domain"/>
    <property type="match status" value="1"/>
</dbReference>
<dbReference type="Gene3D" id="3.30.1520.10">
    <property type="entry name" value="Phox-like domain"/>
    <property type="match status" value="1"/>
</dbReference>
<feature type="compositionally biased region" description="Polar residues" evidence="2">
    <location>
        <begin position="586"/>
        <end position="606"/>
    </location>
</feature>
<feature type="compositionally biased region" description="Polar residues" evidence="2">
    <location>
        <begin position="631"/>
        <end position="645"/>
    </location>
</feature>
<dbReference type="GO" id="GO:0035091">
    <property type="term" value="F:phosphatidylinositol binding"/>
    <property type="evidence" value="ECO:0007669"/>
    <property type="project" value="InterPro"/>
</dbReference>
<reference evidence="4" key="1">
    <citation type="submission" date="2023-03" db="EMBL/GenBank/DDBJ databases">
        <title>Emydomyces testavorans Genome Sequence.</title>
        <authorList>
            <person name="Hoyer L."/>
        </authorList>
    </citation>
    <scope>NUCLEOTIDE SEQUENCE</scope>
    <source>
        <strain evidence="4">16-2883</strain>
    </source>
</reference>